<sequence length="116" mass="13412">MLKAARAGWYQAVISSVCLFEFRRHALEGIKQSKNFFQFTDSDFEKFMELVVFPALRGQPVSESLVSRHSYEVVKMADYRTPIGDMLYGLTQMTQEQVAFILEDNNMTKPLSEFDL</sequence>
<name>A0A3S0U2M7_9BACI</name>
<dbReference type="OrthoDB" id="2878104at2"/>
<dbReference type="RefSeq" id="WP_126863128.1">
    <property type="nucleotide sequence ID" value="NZ_JAUSTX010000029.1"/>
</dbReference>
<gene>
    <name evidence="1" type="ORF">ELQ35_01775</name>
</gene>
<organism evidence="1 2">
    <name type="scientific">Peribacillus cavernae</name>
    <dbReference type="NCBI Taxonomy" id="1674310"/>
    <lineage>
        <taxon>Bacteria</taxon>
        <taxon>Bacillati</taxon>
        <taxon>Bacillota</taxon>
        <taxon>Bacilli</taxon>
        <taxon>Bacillales</taxon>
        <taxon>Bacillaceae</taxon>
        <taxon>Peribacillus</taxon>
    </lineage>
</organism>
<accession>A0A3S0U2M7</accession>
<keyword evidence="2" id="KW-1185">Reference proteome</keyword>
<evidence type="ECO:0000313" key="1">
    <source>
        <dbReference type="EMBL" id="RUQ32837.1"/>
    </source>
</evidence>
<comment type="caution">
    <text evidence="1">The sequence shown here is derived from an EMBL/GenBank/DDBJ whole genome shotgun (WGS) entry which is preliminary data.</text>
</comment>
<reference evidence="1 2" key="1">
    <citation type="submission" date="2018-12" db="EMBL/GenBank/DDBJ databases">
        <title>Bacillus chawlae sp. nov., Bacillus glennii sp. nov., and Bacillus saganii sp. nov. Isolated from the Vehicle Assembly Building at Kennedy Space Center where the Viking Spacecraft were Assembled.</title>
        <authorList>
            <person name="Seuylemezian A."/>
            <person name="Vaishampayan P."/>
        </authorList>
    </citation>
    <scope>NUCLEOTIDE SEQUENCE [LARGE SCALE GENOMIC DNA]</scope>
    <source>
        <strain evidence="1 2">L5</strain>
    </source>
</reference>
<proteinExistence type="predicted"/>
<protein>
    <submittedName>
        <fullName evidence="1">Uncharacterized protein</fullName>
    </submittedName>
</protein>
<dbReference type="EMBL" id="RYZZ01000001">
    <property type="protein sequence ID" value="RUQ32837.1"/>
    <property type="molecule type" value="Genomic_DNA"/>
</dbReference>
<dbReference type="Proteomes" id="UP000267430">
    <property type="component" value="Unassembled WGS sequence"/>
</dbReference>
<evidence type="ECO:0000313" key="2">
    <source>
        <dbReference type="Proteomes" id="UP000267430"/>
    </source>
</evidence>
<dbReference type="AlphaFoldDB" id="A0A3S0U2M7"/>